<feature type="domain" description="PLD phosphodiesterase" evidence="9">
    <location>
        <begin position="939"/>
        <end position="966"/>
    </location>
</feature>
<dbReference type="PROSITE" id="PS50035">
    <property type="entry name" value="PLD"/>
    <property type="match status" value="2"/>
</dbReference>
<dbReference type="GO" id="GO:0006654">
    <property type="term" value="P:phosphatidic acid biosynthetic process"/>
    <property type="evidence" value="ECO:0007669"/>
    <property type="project" value="InterPro"/>
</dbReference>
<evidence type="ECO:0000256" key="2">
    <source>
        <dbReference type="ARBA" id="ARBA00008664"/>
    </source>
</evidence>
<evidence type="ECO:0000313" key="13">
    <source>
        <dbReference type="RefSeq" id="XP_028133372.1"/>
    </source>
</evidence>
<dbReference type="Proteomes" id="UP001652700">
    <property type="component" value="Unplaced"/>
</dbReference>
<dbReference type="EnsemblMetazoa" id="XM_028277571.2">
    <property type="protein sequence ID" value="XP_028133372.1"/>
    <property type="gene ID" value="LOC114328626"/>
</dbReference>
<feature type="compositionally biased region" description="Acidic residues" evidence="8">
    <location>
        <begin position="10"/>
        <end position="20"/>
    </location>
</feature>
<evidence type="ECO:0000256" key="3">
    <source>
        <dbReference type="ARBA" id="ARBA00022737"/>
    </source>
</evidence>
<keyword evidence="5 7" id="KW-0442">Lipid degradation</keyword>
<dbReference type="GO" id="GO:0035091">
    <property type="term" value="F:phosphatidylinositol binding"/>
    <property type="evidence" value="ECO:0007669"/>
    <property type="project" value="InterPro"/>
</dbReference>
<dbReference type="Pfam" id="PF00614">
    <property type="entry name" value="PLDc"/>
    <property type="match status" value="1"/>
</dbReference>
<dbReference type="PROSITE" id="PS50195">
    <property type="entry name" value="PX"/>
    <property type="match status" value="1"/>
</dbReference>
<dbReference type="FunFam" id="3.30.870.10:FF:000036">
    <property type="entry name" value="Phospholipase"/>
    <property type="match status" value="1"/>
</dbReference>
<dbReference type="CDD" id="cd06895">
    <property type="entry name" value="PX_PLD"/>
    <property type="match status" value="1"/>
</dbReference>
<dbReference type="InterPro" id="IPR025202">
    <property type="entry name" value="PLD-like_dom"/>
</dbReference>
<keyword evidence="6" id="KW-0443">Lipid metabolism</keyword>
<evidence type="ECO:0000313" key="12">
    <source>
        <dbReference type="Proteomes" id="UP001652700"/>
    </source>
</evidence>
<dbReference type="PANTHER" id="PTHR18896">
    <property type="entry name" value="PHOSPHOLIPASE D"/>
    <property type="match status" value="1"/>
</dbReference>
<feature type="domain" description="PLD phosphodiesterase" evidence="9">
    <location>
        <begin position="506"/>
        <end position="533"/>
    </location>
</feature>
<dbReference type="InterPro" id="IPR015679">
    <property type="entry name" value="PLipase_D_fam"/>
</dbReference>
<dbReference type="Pfam" id="PF13091">
    <property type="entry name" value="PLDc_2"/>
    <property type="match status" value="1"/>
</dbReference>
<dbReference type="FunFam" id="3.30.870.10:FF:000011">
    <property type="entry name" value="Phospholipase"/>
    <property type="match status" value="1"/>
</dbReference>
<dbReference type="InterPro" id="IPR036871">
    <property type="entry name" value="PX_dom_sf"/>
</dbReference>
<dbReference type="FunFam" id="2.30.29.30:FF:000351">
    <property type="entry name" value="Phospholipase"/>
    <property type="match status" value="1"/>
</dbReference>
<dbReference type="CDD" id="cd09141">
    <property type="entry name" value="PLDc_vPLD1_2_yPLD_like_2"/>
    <property type="match status" value="1"/>
</dbReference>
<reference evidence="13 14" key="1">
    <citation type="submission" date="2025-04" db="UniProtKB">
        <authorList>
            <consortium name="RefSeq"/>
        </authorList>
    </citation>
    <scope>IDENTIFICATION</scope>
    <source>
        <tissue evidence="13 14">Whole insect</tissue>
    </source>
</reference>
<feature type="region of interest" description="Disordered" evidence="8">
    <location>
        <begin position="166"/>
        <end position="189"/>
    </location>
</feature>
<accession>A0A6P7FJU0</accession>
<feature type="domain" description="PX" evidence="10">
    <location>
        <begin position="103"/>
        <end position="243"/>
    </location>
</feature>
<dbReference type="Gene3D" id="3.30.870.10">
    <property type="entry name" value="Endonuclease Chain A"/>
    <property type="match status" value="3"/>
</dbReference>
<dbReference type="FunFam" id="3.30.870.10:FF:000048">
    <property type="entry name" value="Phospholipase"/>
    <property type="match status" value="1"/>
</dbReference>
<dbReference type="SMART" id="SM00155">
    <property type="entry name" value="PLDc"/>
    <property type="match status" value="2"/>
</dbReference>
<evidence type="ECO:0000256" key="7">
    <source>
        <dbReference type="PIRNR" id="PIRNR009376"/>
    </source>
</evidence>
<dbReference type="SUPFAM" id="SSF64268">
    <property type="entry name" value="PX domain"/>
    <property type="match status" value="1"/>
</dbReference>
<keyword evidence="3" id="KW-0677">Repeat</keyword>
<dbReference type="AlphaFoldDB" id="A0A6P7FJU0"/>
<evidence type="ECO:0000259" key="10">
    <source>
        <dbReference type="PROSITE" id="PS50195"/>
    </source>
</evidence>
<dbReference type="PROSITE" id="PS50890">
    <property type="entry name" value="PUA"/>
    <property type="match status" value="1"/>
</dbReference>
<evidence type="ECO:0000313" key="11">
    <source>
        <dbReference type="EnsemblMetazoa" id="XP_028133372.1"/>
    </source>
</evidence>
<organism evidence="14">
    <name type="scientific">Diabrotica virgifera virgifera</name>
    <name type="common">western corn rootworm</name>
    <dbReference type="NCBI Taxonomy" id="50390"/>
    <lineage>
        <taxon>Eukaryota</taxon>
        <taxon>Metazoa</taxon>
        <taxon>Ecdysozoa</taxon>
        <taxon>Arthropoda</taxon>
        <taxon>Hexapoda</taxon>
        <taxon>Insecta</taxon>
        <taxon>Pterygota</taxon>
        <taxon>Neoptera</taxon>
        <taxon>Endopterygota</taxon>
        <taxon>Coleoptera</taxon>
        <taxon>Polyphaga</taxon>
        <taxon>Cucujiformia</taxon>
        <taxon>Chrysomeloidea</taxon>
        <taxon>Chrysomelidae</taxon>
        <taxon>Galerucinae</taxon>
        <taxon>Diabroticina</taxon>
        <taxon>Diabroticites</taxon>
        <taxon>Diabrotica</taxon>
    </lineage>
</organism>
<dbReference type="RefSeq" id="XP_028133524.1">
    <property type="nucleotide sequence ID" value="XM_028277723.1"/>
</dbReference>
<sequence length="1127" mass="129403">MENNKQTNGEVEDNSETEDSGDYRENSVNRPSLGSIGSDGDYDDELGVPASIKVVDMGDGPVAIENSDDEVEDERTERIGYKTLHDYKKFTSIDRTVFIPGVDITVAITDYERNLTSHMLNPNLYTISIVHGNFHWQIKKRYKQLQSLHQQLILFRTGLNIPLPTKTHKNKRKSLKMTGKKSKGSKRKMALPRFPKKPEVLVTYDRIGNRMKQIESYLNNLLSIPIYRNHPATIEFLEVSHLSFVEGLGLKGKEGFVKKRTGSTHPGQTGCIFFGLCHCFCCVRLQHMCHDMMCTRYVKRWFFVKDTYFGYINPDTGRIRAVVLFDQGIEVAAGLYATGNKNGFLIQTLSRELRFKCWTRRKNKEWTDHLKEIAATSAREFVQPNRYHSYAPIRINVVASWFVDGSAYMSSVADALENAKEEIFITDWWLSPEIYLKRPIMHGEYWQLKRILERKADQGVKVYVLLYKEVELALGLNSFYSKWKLTETTPNIKVLRHPDHAKTGIFLWAHHEKMVVVDQTYAFVGGIDLCYGRWDDDKHRLTDLGSMTPSVDVTTVKKKTSTVPGGGTIYPIPVPYYMQKHDEQQTEPIEMEVKPTLPQLEPGDHLIINSKPPVKMNTPELERKHHHSNVIDSLKHKGKELIHLVYTPHEHEMLRESDTSLNLVNHDVTDGSNPKEMVEELDGSAKLWIGKDYVNFIVKDFTNLDSPFDDFIDRMTTPRMPWHDIGMCVFGDAARDVARHFIQRWNATKLEKAKSNNAYNYLLPKQYEGYKTLPIEFPNKQHKVSCQVLRSCSCWSVGYLELDMVEQSIHEAYIDIITKAQHYIYIENQFFISLSRDNGSTKNQIGEALFKRILRAHKAKEVFRVYVIMPLLPGFEGEVGAPSGTSLHAITYWNYASISQGDDAILKRLEKAGIKDPSQYISFYGLRTHSTLNSEPITELIYVHSKLMIVDDKKVICGSANINDRSLIGKRDSEVAVLIEDEIFEDGVMNGKTFPSGKFAGSLRKYLFKEHLGILEKQTSQFLNIDVTDPVIDSFYKDVWYKTAELNTEFYEKVFHCLPTDSVETFADLTKNREGKPLWVNEFSRSDKMLESIQGHIVLLPLNFLKNEYLQPAVSSAEGWMPTSLWT</sequence>
<evidence type="ECO:0000313" key="14">
    <source>
        <dbReference type="RefSeq" id="XP_028133445.1"/>
    </source>
</evidence>
<dbReference type="InterPro" id="IPR001683">
    <property type="entry name" value="PX_dom"/>
</dbReference>
<dbReference type="EC" id="3.1.4.4" evidence="7"/>
<evidence type="ECO:0000256" key="6">
    <source>
        <dbReference type="ARBA" id="ARBA00023098"/>
    </source>
</evidence>
<evidence type="ECO:0000256" key="1">
    <source>
        <dbReference type="ARBA" id="ARBA00000798"/>
    </source>
</evidence>
<dbReference type="SUPFAM" id="SSF50729">
    <property type="entry name" value="PH domain-like"/>
    <property type="match status" value="1"/>
</dbReference>
<dbReference type="Gene3D" id="3.30.1520.10">
    <property type="entry name" value="Phox-like domain"/>
    <property type="match status" value="1"/>
</dbReference>
<evidence type="ECO:0000256" key="4">
    <source>
        <dbReference type="ARBA" id="ARBA00022801"/>
    </source>
</evidence>
<dbReference type="OrthoDB" id="14911at2759"/>
<dbReference type="Pfam" id="PF00787">
    <property type="entry name" value="PX"/>
    <property type="match status" value="1"/>
</dbReference>
<dbReference type="PANTHER" id="PTHR18896:SF76">
    <property type="entry name" value="PHOSPHOLIPASE"/>
    <property type="match status" value="1"/>
</dbReference>
<comment type="catalytic activity">
    <reaction evidence="1 7">
        <text>a 1,2-diacyl-sn-glycero-3-phosphocholine + H2O = a 1,2-diacyl-sn-glycero-3-phosphate + choline + H(+)</text>
        <dbReference type="Rhea" id="RHEA:14445"/>
        <dbReference type="ChEBI" id="CHEBI:15354"/>
        <dbReference type="ChEBI" id="CHEBI:15377"/>
        <dbReference type="ChEBI" id="CHEBI:15378"/>
        <dbReference type="ChEBI" id="CHEBI:57643"/>
        <dbReference type="ChEBI" id="CHEBI:58608"/>
        <dbReference type="EC" id="3.1.4.4"/>
    </reaction>
</comment>
<name>A0A6P7FJU0_DIAVI</name>
<dbReference type="SUPFAM" id="SSF56024">
    <property type="entry name" value="Phospholipase D/nuclease"/>
    <property type="match status" value="2"/>
</dbReference>
<dbReference type="CDD" id="cd09138">
    <property type="entry name" value="PLDc_vPLD1_2_yPLD_like_1"/>
    <property type="match status" value="1"/>
</dbReference>
<dbReference type="GO" id="GO:0004630">
    <property type="term" value="F:phospholipase D activity"/>
    <property type="evidence" value="ECO:0007669"/>
    <property type="project" value="UniProtKB-UniRule"/>
</dbReference>
<dbReference type="SMART" id="SM00312">
    <property type="entry name" value="PX"/>
    <property type="match status" value="1"/>
</dbReference>
<dbReference type="InterPro" id="IPR016555">
    <property type="entry name" value="PLipase_D_euk"/>
</dbReference>
<evidence type="ECO:0000256" key="8">
    <source>
        <dbReference type="SAM" id="MobiDB-lite"/>
    </source>
</evidence>
<protein>
    <recommendedName>
        <fullName evidence="7">Phospholipase</fullName>
        <ecNumber evidence="7">3.1.4.4</ecNumber>
    </recommendedName>
</protein>
<comment type="similarity">
    <text evidence="2 7">Belongs to the phospholipase D family.</text>
</comment>
<dbReference type="GeneID" id="114328626"/>
<dbReference type="KEGG" id="dvv:114328626"/>
<evidence type="ECO:0000313" key="15">
    <source>
        <dbReference type="RefSeq" id="XP_028133524.1"/>
    </source>
</evidence>
<evidence type="ECO:0000259" key="9">
    <source>
        <dbReference type="PROSITE" id="PS50035"/>
    </source>
</evidence>
<dbReference type="GO" id="GO:0060627">
    <property type="term" value="P:regulation of vesicle-mediated transport"/>
    <property type="evidence" value="ECO:0007669"/>
    <property type="project" value="TreeGrafter"/>
</dbReference>
<dbReference type="CDD" id="cd01254">
    <property type="entry name" value="PH_PLD"/>
    <property type="match status" value="1"/>
</dbReference>
<proteinExistence type="inferred from homology"/>
<dbReference type="InterPro" id="IPR001736">
    <property type="entry name" value="PLipase_D/transphosphatidylase"/>
</dbReference>
<keyword evidence="4 7" id="KW-0378">Hydrolase</keyword>
<evidence type="ECO:0000256" key="5">
    <source>
        <dbReference type="ARBA" id="ARBA00022963"/>
    </source>
</evidence>
<dbReference type="GO" id="GO:0035556">
    <property type="term" value="P:intracellular signal transduction"/>
    <property type="evidence" value="ECO:0007669"/>
    <property type="project" value="InterPro"/>
</dbReference>
<gene>
    <name evidence="13 14 15" type="primary">LOC114328626</name>
</gene>
<dbReference type="RefSeq" id="XP_028133372.1">
    <property type="nucleotide sequence ID" value="XM_028277571.1"/>
</dbReference>
<dbReference type="GO" id="GO:0009395">
    <property type="term" value="P:phospholipid catabolic process"/>
    <property type="evidence" value="ECO:0007669"/>
    <property type="project" value="TreeGrafter"/>
</dbReference>
<dbReference type="RefSeq" id="XP_028133445.1">
    <property type="nucleotide sequence ID" value="XM_028277644.1"/>
</dbReference>
<dbReference type="PIRSF" id="PIRSF009376">
    <property type="entry name" value="Phospholipase_D_euk"/>
    <property type="match status" value="1"/>
</dbReference>
<feature type="region of interest" description="Disordered" evidence="8">
    <location>
        <begin position="1"/>
        <end position="45"/>
    </location>
</feature>
<reference evidence="11" key="2">
    <citation type="submission" date="2025-05" db="UniProtKB">
        <authorList>
            <consortium name="EnsemblMetazoa"/>
        </authorList>
    </citation>
    <scope>IDENTIFICATION</scope>
</reference>
<keyword evidence="12" id="KW-1185">Reference proteome</keyword>